<dbReference type="SUPFAM" id="SSF53448">
    <property type="entry name" value="Nucleotide-diphospho-sugar transferases"/>
    <property type="match status" value="1"/>
</dbReference>
<proteinExistence type="predicted"/>
<dbReference type="RefSeq" id="WP_149112887.1">
    <property type="nucleotide sequence ID" value="NZ_CP042425.1"/>
</dbReference>
<evidence type="ECO:0000259" key="2">
    <source>
        <dbReference type="Pfam" id="PF00535"/>
    </source>
</evidence>
<evidence type="ECO:0000313" key="3">
    <source>
        <dbReference type="EMBL" id="QEL18370.1"/>
    </source>
</evidence>
<dbReference type="EMBL" id="CP042425">
    <property type="protein sequence ID" value="QEL18370.1"/>
    <property type="molecule type" value="Genomic_DNA"/>
</dbReference>
<protein>
    <submittedName>
        <fullName evidence="3">GT2 family glycosyltransferase</fullName>
    </submittedName>
</protein>
<keyword evidence="3" id="KW-0808">Transferase</keyword>
<dbReference type="CDD" id="cd04179">
    <property type="entry name" value="DPM_DPG-synthase_like"/>
    <property type="match status" value="1"/>
</dbReference>
<dbReference type="InterPro" id="IPR029044">
    <property type="entry name" value="Nucleotide-diphossugar_trans"/>
</dbReference>
<name>A0A5C1AHQ8_9BACT</name>
<accession>A0A5C1AHQ8</accession>
<reference evidence="4" key="1">
    <citation type="submission" date="2019-08" db="EMBL/GenBank/DDBJ databases">
        <title>Limnoglobus roseus gen. nov., sp. nov., a novel freshwater planctomycete with a giant genome from the family Gemmataceae.</title>
        <authorList>
            <person name="Kulichevskaya I.S."/>
            <person name="Naumoff D.G."/>
            <person name="Miroshnikov K."/>
            <person name="Ivanova A."/>
            <person name="Philippov D.A."/>
            <person name="Hakobyan A."/>
            <person name="Rijpstra I.C."/>
            <person name="Sinninghe Damste J.S."/>
            <person name="Liesack W."/>
            <person name="Dedysh S.N."/>
        </authorList>
    </citation>
    <scope>NUCLEOTIDE SEQUENCE [LARGE SCALE GENOMIC DNA]</scope>
    <source>
        <strain evidence="4">PX52</strain>
    </source>
</reference>
<dbReference type="AlphaFoldDB" id="A0A5C1AHQ8"/>
<feature type="region of interest" description="Disordered" evidence="1">
    <location>
        <begin position="1"/>
        <end position="21"/>
    </location>
</feature>
<dbReference type="PANTHER" id="PTHR48090">
    <property type="entry name" value="UNDECAPRENYL-PHOSPHATE 4-DEOXY-4-FORMAMIDO-L-ARABINOSE TRANSFERASE-RELATED"/>
    <property type="match status" value="1"/>
</dbReference>
<dbReference type="InterPro" id="IPR001173">
    <property type="entry name" value="Glyco_trans_2-like"/>
</dbReference>
<dbReference type="PANTHER" id="PTHR48090:SF7">
    <property type="entry name" value="RFBJ PROTEIN"/>
    <property type="match status" value="1"/>
</dbReference>
<organism evidence="3 4">
    <name type="scientific">Limnoglobus roseus</name>
    <dbReference type="NCBI Taxonomy" id="2598579"/>
    <lineage>
        <taxon>Bacteria</taxon>
        <taxon>Pseudomonadati</taxon>
        <taxon>Planctomycetota</taxon>
        <taxon>Planctomycetia</taxon>
        <taxon>Gemmatales</taxon>
        <taxon>Gemmataceae</taxon>
        <taxon>Limnoglobus</taxon>
    </lineage>
</organism>
<dbReference type="Gene3D" id="3.90.550.10">
    <property type="entry name" value="Spore Coat Polysaccharide Biosynthesis Protein SpsA, Chain A"/>
    <property type="match status" value="1"/>
</dbReference>
<evidence type="ECO:0000313" key="4">
    <source>
        <dbReference type="Proteomes" id="UP000324974"/>
    </source>
</evidence>
<dbReference type="InterPro" id="IPR050256">
    <property type="entry name" value="Glycosyltransferase_2"/>
</dbReference>
<dbReference type="KEGG" id="lrs:PX52LOC_05393"/>
<evidence type="ECO:0000256" key="1">
    <source>
        <dbReference type="SAM" id="MobiDB-lite"/>
    </source>
</evidence>
<keyword evidence="4" id="KW-1185">Reference proteome</keyword>
<feature type="domain" description="Glycosyltransferase 2-like" evidence="2">
    <location>
        <begin position="30"/>
        <end position="198"/>
    </location>
</feature>
<sequence>MAVETATTLAAPIPSRTPPRTTVAARPHLVLIPAYNEEGAIAATVAGLQSLPAGYELVVVNDGSTDRTGEEAERAAAASRLPARVLHLPTNGGIGVAVQTGYRYARHTGRYEFVIQCDGDGQHDPAFIPTLVEECRRRNLDLCIGSRFLDRTGGDRSTRLRRMGIGMFVRLIVLLAGVRLTDPTSGFRCAGPAAWRRFAESYPEDYPEPESLHWCLRNRLAVGEVAVRMRSRAAGVSSIRSWRSAFYMLKVSLAILIDRLRAEGQ</sequence>
<dbReference type="Pfam" id="PF00535">
    <property type="entry name" value="Glycos_transf_2"/>
    <property type="match status" value="1"/>
</dbReference>
<dbReference type="OrthoDB" id="9810303at2"/>
<dbReference type="Proteomes" id="UP000324974">
    <property type="component" value="Chromosome"/>
</dbReference>
<gene>
    <name evidence="3" type="ORF">PX52LOC_05393</name>
</gene>
<dbReference type="GO" id="GO:0016740">
    <property type="term" value="F:transferase activity"/>
    <property type="evidence" value="ECO:0007669"/>
    <property type="project" value="UniProtKB-KW"/>
</dbReference>